<dbReference type="KEGG" id="mass:CR152_03850"/>
<reference evidence="10" key="1">
    <citation type="submission" date="2017-10" db="EMBL/GenBank/DDBJ databases">
        <title>Massilia psychrophilum sp. nov., a novel purple-pigmented bacterium isolated from Tianshan glacier, Xinjiang Municipality, China.</title>
        <authorList>
            <person name="Wang H."/>
        </authorList>
    </citation>
    <scope>NUCLEOTIDE SEQUENCE [LARGE SCALE GENOMIC DNA]</scope>
    <source>
        <strain evidence="10">B2</strain>
    </source>
</reference>
<dbReference type="InterPro" id="IPR047817">
    <property type="entry name" value="ABC2_TM_bact-type"/>
</dbReference>
<protein>
    <submittedName>
        <fullName evidence="10">Mannose-1-phosphate guanyltransferase</fullName>
    </submittedName>
</protein>
<keyword evidence="5 8" id="KW-0812">Transmembrane</keyword>
<keyword evidence="7 8" id="KW-0472">Membrane</keyword>
<keyword evidence="6 8" id="KW-1133">Transmembrane helix</keyword>
<evidence type="ECO:0000313" key="11">
    <source>
        <dbReference type="Proteomes" id="UP000229897"/>
    </source>
</evidence>
<feature type="transmembrane region" description="Helical" evidence="8">
    <location>
        <begin position="191"/>
        <end position="212"/>
    </location>
</feature>
<feature type="transmembrane region" description="Helical" evidence="8">
    <location>
        <begin position="273"/>
        <end position="293"/>
    </location>
</feature>
<dbReference type="PANTHER" id="PTHR30294">
    <property type="entry name" value="MEMBRANE COMPONENT OF ABC TRANSPORTER YHHJ-RELATED"/>
    <property type="match status" value="1"/>
</dbReference>
<keyword evidence="10" id="KW-0808">Transferase</keyword>
<name>A0A2D2DUP7_9BURK</name>
<proteinExistence type="inferred from homology"/>
<keyword evidence="11" id="KW-1185">Reference proteome</keyword>
<dbReference type="Proteomes" id="UP000229897">
    <property type="component" value="Chromosome"/>
</dbReference>
<dbReference type="Gene3D" id="3.40.1710.10">
    <property type="entry name" value="abc type-2 transporter like domain"/>
    <property type="match status" value="1"/>
</dbReference>
<keyword evidence="3" id="KW-0813">Transport</keyword>
<dbReference type="PROSITE" id="PS51012">
    <property type="entry name" value="ABC_TM2"/>
    <property type="match status" value="1"/>
</dbReference>
<evidence type="ECO:0000256" key="8">
    <source>
        <dbReference type="SAM" id="Phobius"/>
    </source>
</evidence>
<comment type="subcellular location">
    <subcellularLocation>
        <location evidence="1">Cell membrane</location>
        <topology evidence="1">Multi-pass membrane protein</topology>
    </subcellularLocation>
</comment>
<evidence type="ECO:0000256" key="6">
    <source>
        <dbReference type="ARBA" id="ARBA00022989"/>
    </source>
</evidence>
<dbReference type="GO" id="GO:0016740">
    <property type="term" value="F:transferase activity"/>
    <property type="evidence" value="ECO:0007669"/>
    <property type="project" value="UniProtKB-KW"/>
</dbReference>
<dbReference type="PANTHER" id="PTHR30294:SF29">
    <property type="entry name" value="MULTIDRUG ABC TRANSPORTER PERMEASE YBHS-RELATED"/>
    <property type="match status" value="1"/>
</dbReference>
<feature type="transmembrane region" description="Helical" evidence="8">
    <location>
        <begin position="361"/>
        <end position="379"/>
    </location>
</feature>
<organism evidence="10 11">
    <name type="scientific">Massilia violaceinigra</name>
    <dbReference type="NCBI Taxonomy" id="2045208"/>
    <lineage>
        <taxon>Bacteria</taxon>
        <taxon>Pseudomonadati</taxon>
        <taxon>Pseudomonadota</taxon>
        <taxon>Betaproteobacteria</taxon>
        <taxon>Burkholderiales</taxon>
        <taxon>Oxalobacteraceae</taxon>
        <taxon>Telluria group</taxon>
        <taxon>Massilia</taxon>
    </lineage>
</organism>
<feature type="domain" description="ABC transmembrane type-2" evidence="9">
    <location>
        <begin position="144"/>
        <end position="382"/>
    </location>
</feature>
<dbReference type="GO" id="GO:0140359">
    <property type="term" value="F:ABC-type transporter activity"/>
    <property type="evidence" value="ECO:0007669"/>
    <property type="project" value="InterPro"/>
</dbReference>
<dbReference type="OrthoDB" id="9808686at2"/>
<evidence type="ECO:0000256" key="2">
    <source>
        <dbReference type="ARBA" id="ARBA00007783"/>
    </source>
</evidence>
<evidence type="ECO:0000259" key="9">
    <source>
        <dbReference type="PROSITE" id="PS51012"/>
    </source>
</evidence>
<evidence type="ECO:0000313" key="10">
    <source>
        <dbReference type="EMBL" id="ATQ78709.1"/>
    </source>
</evidence>
<evidence type="ECO:0000256" key="5">
    <source>
        <dbReference type="ARBA" id="ARBA00022692"/>
    </source>
</evidence>
<feature type="transmembrane region" description="Helical" evidence="8">
    <location>
        <begin position="32"/>
        <end position="52"/>
    </location>
</feature>
<dbReference type="InterPro" id="IPR051449">
    <property type="entry name" value="ABC-2_transporter_component"/>
</dbReference>
<feature type="transmembrane region" description="Helical" evidence="8">
    <location>
        <begin position="242"/>
        <end position="261"/>
    </location>
</feature>
<feature type="transmembrane region" description="Helical" evidence="8">
    <location>
        <begin position="305"/>
        <end position="321"/>
    </location>
</feature>
<sequence>MIPPSALPVRFSLLRWYGIVLKEFIQLRRDRLTFGMIIGIPIVQLLLFGFAINVDPRNLPTAVIDLNQSEFSRSFIAGMEKTRYFSIDRNIAGEAQADAALAAGKVQFVVSIPPDFSRKLMRGERPALLIQADATDPASTSNALAAITQLSHNVLQKDLRGALSKLNGGAAPFEVRVHRLYNEEGITQYNIVPGLMGVILTMTMVLMTSLAMTRERERGTMENLLATPTLPLEIMTGKITPYIMIGLIQATLTIAAARFVFHVPFVGSVLQLYVVIMIFIGANLTLGITFSSLARNQLQAMQMTFFFFLPSILLSGFAFPFRGMPHWAQSLGEALPLTHFVRLARGILLKGNGWIELWPNIWPLMAFIAVVMAMGLMLFHKTLD</sequence>
<evidence type="ECO:0000256" key="7">
    <source>
        <dbReference type="ARBA" id="ARBA00023136"/>
    </source>
</evidence>
<gene>
    <name evidence="10" type="ORF">CR152_03850</name>
</gene>
<dbReference type="Pfam" id="PF12698">
    <property type="entry name" value="ABC2_membrane_3"/>
    <property type="match status" value="1"/>
</dbReference>
<comment type="similarity">
    <text evidence="2">Belongs to the ABC-2 integral membrane protein family.</text>
</comment>
<keyword evidence="4" id="KW-1003">Cell membrane</keyword>
<dbReference type="GO" id="GO:0005886">
    <property type="term" value="C:plasma membrane"/>
    <property type="evidence" value="ECO:0007669"/>
    <property type="project" value="UniProtKB-SubCell"/>
</dbReference>
<evidence type="ECO:0000256" key="4">
    <source>
        <dbReference type="ARBA" id="ARBA00022475"/>
    </source>
</evidence>
<dbReference type="AlphaFoldDB" id="A0A2D2DUP7"/>
<accession>A0A2D2DUP7</accession>
<evidence type="ECO:0000256" key="3">
    <source>
        <dbReference type="ARBA" id="ARBA00022448"/>
    </source>
</evidence>
<dbReference type="EMBL" id="CP024608">
    <property type="protein sequence ID" value="ATQ78709.1"/>
    <property type="molecule type" value="Genomic_DNA"/>
</dbReference>
<dbReference type="InterPro" id="IPR013525">
    <property type="entry name" value="ABC2_TM"/>
</dbReference>
<evidence type="ECO:0000256" key="1">
    <source>
        <dbReference type="ARBA" id="ARBA00004651"/>
    </source>
</evidence>